<keyword evidence="3" id="KW-0808">Transferase</keyword>
<accession>A0A0G1A8P1</accession>
<organism evidence="3 4">
    <name type="scientific">Candidatus Magasanikbacteria bacterium GW2011_GWA2_42_32</name>
    <dbReference type="NCBI Taxonomy" id="1619039"/>
    <lineage>
        <taxon>Bacteria</taxon>
        <taxon>Candidatus Magasanikiibacteriota</taxon>
    </lineage>
</organism>
<dbReference type="GO" id="GO:0016757">
    <property type="term" value="F:glycosyltransferase activity"/>
    <property type="evidence" value="ECO:0007669"/>
    <property type="project" value="InterPro"/>
</dbReference>
<dbReference type="PANTHER" id="PTHR45947:SF3">
    <property type="entry name" value="SULFOQUINOVOSYL TRANSFERASE SQD2"/>
    <property type="match status" value="1"/>
</dbReference>
<evidence type="ECO:0000259" key="1">
    <source>
        <dbReference type="Pfam" id="PF00534"/>
    </source>
</evidence>
<evidence type="ECO:0000313" key="4">
    <source>
        <dbReference type="Proteomes" id="UP000034837"/>
    </source>
</evidence>
<evidence type="ECO:0000259" key="2">
    <source>
        <dbReference type="Pfam" id="PF13439"/>
    </source>
</evidence>
<dbReference type="EMBL" id="LCDO01000002">
    <property type="protein sequence ID" value="KKS57289.1"/>
    <property type="molecule type" value="Genomic_DNA"/>
</dbReference>
<dbReference type="AlphaFoldDB" id="A0A0G1A8P1"/>
<dbReference type="PANTHER" id="PTHR45947">
    <property type="entry name" value="SULFOQUINOVOSYL TRANSFERASE SQD2"/>
    <property type="match status" value="1"/>
</dbReference>
<feature type="domain" description="Glycosyl transferase family 1" evidence="1">
    <location>
        <begin position="197"/>
        <end position="326"/>
    </location>
</feature>
<dbReference type="Proteomes" id="UP000034837">
    <property type="component" value="Unassembled WGS sequence"/>
</dbReference>
<dbReference type="SUPFAM" id="SSF53756">
    <property type="entry name" value="UDP-Glycosyltransferase/glycogen phosphorylase"/>
    <property type="match status" value="1"/>
</dbReference>
<name>A0A0G1A8P1_9BACT</name>
<dbReference type="Gene3D" id="3.40.50.2000">
    <property type="entry name" value="Glycogen Phosphorylase B"/>
    <property type="match status" value="2"/>
</dbReference>
<protein>
    <submittedName>
        <fullName evidence="3">Glycosyl transferase group 1</fullName>
    </submittedName>
</protein>
<dbReference type="InterPro" id="IPR001296">
    <property type="entry name" value="Glyco_trans_1"/>
</dbReference>
<evidence type="ECO:0000313" key="3">
    <source>
        <dbReference type="EMBL" id="KKS57289.1"/>
    </source>
</evidence>
<reference evidence="3 4" key="1">
    <citation type="journal article" date="2015" name="Nature">
        <title>rRNA introns, odd ribosomes, and small enigmatic genomes across a large radiation of phyla.</title>
        <authorList>
            <person name="Brown C.T."/>
            <person name="Hug L.A."/>
            <person name="Thomas B.C."/>
            <person name="Sharon I."/>
            <person name="Castelle C.J."/>
            <person name="Singh A."/>
            <person name="Wilkins M.J."/>
            <person name="Williams K.H."/>
            <person name="Banfield J.F."/>
        </authorList>
    </citation>
    <scope>NUCLEOTIDE SEQUENCE [LARGE SCALE GENOMIC DNA]</scope>
</reference>
<dbReference type="Pfam" id="PF00534">
    <property type="entry name" value="Glycos_transf_1"/>
    <property type="match status" value="1"/>
</dbReference>
<proteinExistence type="predicted"/>
<dbReference type="InterPro" id="IPR028098">
    <property type="entry name" value="Glyco_trans_4-like_N"/>
</dbReference>
<feature type="domain" description="Glycosyltransferase subfamily 4-like N-terminal" evidence="2">
    <location>
        <begin position="14"/>
        <end position="189"/>
    </location>
</feature>
<gene>
    <name evidence="3" type="ORF">UV20_C0002G0078</name>
</gene>
<comment type="caution">
    <text evidence="3">The sequence shown here is derived from an EMBL/GenBank/DDBJ whole genome shotgun (WGS) entry which is preliminary data.</text>
</comment>
<sequence>MKVALVHDYLSQDGGAERVLKALQELYPEAPTFVLFYDKTKLPEHFFKQEVRPSFIHFLPFAKNHYRWYLSLMPLATERHNLKDFDVVISSTSAFAKGIITNPETLHLSYCHTPTRYLWTDTHSYIEEMHTNFLVKALLPPLISRLRMWDRMSAERVDHFWANSENVRRRIQKFYKRDAEVIYPPVDTHLFKISENVENYFLTGGRLVPYKHFDLTIKVFNRLGWPLKIFGAGPEEKKLKSLARSNIEFLGPIKDEKKIELYANAQAFIHPQAEDFGITAVEAMSAGRPVIAFAQGGALETVIPNSTGLLFAEQSWESLLETLLKFDSSAFNPPVIKEFAENFSLENFKNKVTESVRGRFEDFQKGYQQLPLKI</sequence>
<dbReference type="PATRIC" id="fig|1619039.3.peg.370"/>
<dbReference type="InterPro" id="IPR050194">
    <property type="entry name" value="Glycosyltransferase_grp1"/>
</dbReference>
<dbReference type="Pfam" id="PF13439">
    <property type="entry name" value="Glyco_transf_4"/>
    <property type="match status" value="1"/>
</dbReference>